<evidence type="ECO:0000313" key="2">
    <source>
        <dbReference type="Proteomes" id="UP001196413"/>
    </source>
</evidence>
<gene>
    <name evidence="1" type="ORF">KIN20_007542</name>
</gene>
<organism evidence="1 2">
    <name type="scientific">Parelaphostrongylus tenuis</name>
    <name type="common">Meningeal worm</name>
    <dbReference type="NCBI Taxonomy" id="148309"/>
    <lineage>
        <taxon>Eukaryota</taxon>
        <taxon>Metazoa</taxon>
        <taxon>Ecdysozoa</taxon>
        <taxon>Nematoda</taxon>
        <taxon>Chromadorea</taxon>
        <taxon>Rhabditida</taxon>
        <taxon>Rhabditina</taxon>
        <taxon>Rhabditomorpha</taxon>
        <taxon>Strongyloidea</taxon>
        <taxon>Metastrongylidae</taxon>
        <taxon>Parelaphostrongylus</taxon>
    </lineage>
</organism>
<name>A0AAD5QJ93_PARTN</name>
<comment type="caution">
    <text evidence="1">The sequence shown here is derived from an EMBL/GenBank/DDBJ whole genome shotgun (WGS) entry which is preliminary data.</text>
</comment>
<protein>
    <submittedName>
        <fullName evidence="1">Uncharacterized protein</fullName>
    </submittedName>
</protein>
<dbReference type="Proteomes" id="UP001196413">
    <property type="component" value="Unassembled WGS sequence"/>
</dbReference>
<reference evidence="1" key="1">
    <citation type="submission" date="2021-06" db="EMBL/GenBank/DDBJ databases">
        <title>Parelaphostrongylus tenuis whole genome reference sequence.</title>
        <authorList>
            <person name="Garwood T.J."/>
            <person name="Larsen P.A."/>
            <person name="Fountain-Jones N.M."/>
            <person name="Garbe J.R."/>
            <person name="Macchietto M.G."/>
            <person name="Kania S.A."/>
            <person name="Gerhold R.W."/>
            <person name="Richards J.E."/>
            <person name="Wolf T.M."/>
        </authorList>
    </citation>
    <scope>NUCLEOTIDE SEQUENCE</scope>
    <source>
        <strain evidence="1">MNPRO001-30</strain>
        <tissue evidence="1">Meninges</tissue>
    </source>
</reference>
<dbReference type="PROSITE" id="PS51257">
    <property type="entry name" value="PROKAR_LIPOPROTEIN"/>
    <property type="match status" value="1"/>
</dbReference>
<evidence type="ECO:0000313" key="1">
    <source>
        <dbReference type="EMBL" id="KAJ1351519.1"/>
    </source>
</evidence>
<dbReference type="EMBL" id="JAHQIW010001094">
    <property type="protein sequence ID" value="KAJ1351519.1"/>
    <property type="molecule type" value="Genomic_DNA"/>
</dbReference>
<dbReference type="AlphaFoldDB" id="A0AAD5QJ93"/>
<keyword evidence="2" id="KW-1185">Reference proteome</keyword>
<sequence>MHKSYIYTIAFSSIGCNMVCAYTTKLVEGGLLTPTMRYVKELCLPMAFSIEAAARAQVPQILANSGSAKAFAKRLMIQGVLDVLEQQQGRATACQPRIVDLLEQQGRAAGLQDAQIEPILDQLGVNVLYTPLNSPLAMVNLIAIMQDTKTMTTCFIFGNAVTRLCRPAMPAMMCMISNGMLLVPIPT</sequence>
<accession>A0AAD5QJ93</accession>
<proteinExistence type="predicted"/>